<dbReference type="AlphaFoldDB" id="A0AAE3K0X6"/>
<gene>
    <name evidence="2" type="ORF">MR241_08965</name>
</gene>
<feature type="domain" description="N-acetyltransferase" evidence="1">
    <location>
        <begin position="27"/>
        <end position="171"/>
    </location>
</feature>
<protein>
    <submittedName>
        <fullName evidence="2">GNAT family N-acetyltransferase</fullName>
    </submittedName>
</protein>
<dbReference type="Gene3D" id="3.40.630.30">
    <property type="match status" value="1"/>
</dbReference>
<dbReference type="InterPro" id="IPR016181">
    <property type="entry name" value="Acyl_CoA_acyltransferase"/>
</dbReference>
<evidence type="ECO:0000313" key="3">
    <source>
        <dbReference type="Proteomes" id="UP001139365"/>
    </source>
</evidence>
<dbReference type="Proteomes" id="UP001139365">
    <property type="component" value="Unassembled WGS sequence"/>
</dbReference>
<dbReference type="EMBL" id="JALEMU010000150">
    <property type="protein sequence ID" value="MCI5756405.1"/>
    <property type="molecule type" value="Genomic_DNA"/>
</dbReference>
<dbReference type="CDD" id="cd04301">
    <property type="entry name" value="NAT_SF"/>
    <property type="match status" value="1"/>
</dbReference>
<evidence type="ECO:0000313" key="2">
    <source>
        <dbReference type="EMBL" id="MCI5756405.1"/>
    </source>
</evidence>
<proteinExistence type="predicted"/>
<dbReference type="InterPro" id="IPR000182">
    <property type="entry name" value="GNAT_dom"/>
</dbReference>
<dbReference type="SUPFAM" id="SSF55729">
    <property type="entry name" value="Acyl-CoA N-acyltransferases (Nat)"/>
    <property type="match status" value="1"/>
</dbReference>
<comment type="caution">
    <text evidence="2">The sequence shown here is derived from an EMBL/GenBank/DDBJ whole genome shotgun (WGS) entry which is preliminary data.</text>
</comment>
<organism evidence="2 3">
    <name type="scientific">Candidatus Colimorpha enterica</name>
    <dbReference type="NCBI Taxonomy" id="3083063"/>
    <lineage>
        <taxon>Bacteria</taxon>
        <taxon>Pseudomonadati</taxon>
        <taxon>Bacteroidota</taxon>
        <taxon>Bacteroidia</taxon>
        <taxon>Bacteroidales</taxon>
        <taxon>Candidatus Colimorpha</taxon>
    </lineage>
</organism>
<dbReference type="Pfam" id="PF00583">
    <property type="entry name" value="Acetyltransf_1"/>
    <property type="match status" value="1"/>
</dbReference>
<reference evidence="2 3" key="1">
    <citation type="submission" date="2022-03" db="EMBL/GenBank/DDBJ databases">
        <title>Metagenome-assembled genomes from swine fecal metagenomes.</title>
        <authorList>
            <person name="Holman D.B."/>
            <person name="Kommadath A."/>
        </authorList>
    </citation>
    <scope>NUCLEOTIDE SEQUENCE [LARGE SCALE GENOMIC DNA]</scope>
    <source>
        <strain evidence="2">SUG147</strain>
    </source>
</reference>
<name>A0AAE3K0X6_9BACT</name>
<dbReference type="GO" id="GO:0016747">
    <property type="term" value="F:acyltransferase activity, transferring groups other than amino-acyl groups"/>
    <property type="evidence" value="ECO:0007669"/>
    <property type="project" value="InterPro"/>
</dbReference>
<evidence type="ECO:0000259" key="1">
    <source>
        <dbReference type="PROSITE" id="PS51186"/>
    </source>
</evidence>
<dbReference type="PROSITE" id="PS51186">
    <property type="entry name" value="GNAT"/>
    <property type="match status" value="1"/>
</dbReference>
<sequence length="175" mass="19871">MEQLVMRWRNDGSPAVMPQVPEGLGLTALPEMKDGVEQWLDVVQYGLSEGRQGREYYDTVMVGHENYDAQYCYLITDGDRAAATVTVIFDNAKADGYIHMVACREEYRGRGIGTYMNALSVWLLKTHGMKTAYLTTDDWRIPAIKSYLRAGFTPDLSTDDFRARWEKILSGIGKR</sequence>
<accession>A0AAE3K0X6</accession>